<organism evidence="2 3">
    <name type="scientific">Aspergillus luchuensis (strain CBS 106.47)</name>
    <dbReference type="NCBI Taxonomy" id="1137211"/>
    <lineage>
        <taxon>Eukaryota</taxon>
        <taxon>Fungi</taxon>
        <taxon>Dikarya</taxon>
        <taxon>Ascomycota</taxon>
        <taxon>Pezizomycotina</taxon>
        <taxon>Eurotiomycetes</taxon>
        <taxon>Eurotiomycetidae</taxon>
        <taxon>Eurotiales</taxon>
        <taxon>Aspergillaceae</taxon>
        <taxon>Aspergillus</taxon>
        <taxon>Aspergillus subgen. Circumdati</taxon>
    </lineage>
</organism>
<gene>
    <name evidence="2" type="ORF">ASPFODRAFT_55052</name>
</gene>
<dbReference type="EMBL" id="KV878292">
    <property type="protein sequence ID" value="OJZ79552.1"/>
    <property type="molecule type" value="Genomic_DNA"/>
</dbReference>
<protein>
    <submittedName>
        <fullName evidence="2">Uncharacterized protein</fullName>
    </submittedName>
</protein>
<evidence type="ECO:0000313" key="2">
    <source>
        <dbReference type="EMBL" id="OJZ79552.1"/>
    </source>
</evidence>
<reference evidence="3" key="1">
    <citation type="journal article" date="2017" name="Genome Biol.">
        <title>Comparative genomics reveals high biological diversity and specific adaptations in the industrially and medically important fungal genus Aspergillus.</title>
        <authorList>
            <person name="de Vries R.P."/>
            <person name="Riley R."/>
            <person name="Wiebenga A."/>
            <person name="Aguilar-Osorio G."/>
            <person name="Amillis S."/>
            <person name="Uchima C.A."/>
            <person name="Anderluh G."/>
            <person name="Asadollahi M."/>
            <person name="Askin M."/>
            <person name="Barry K."/>
            <person name="Battaglia E."/>
            <person name="Bayram O."/>
            <person name="Benocci T."/>
            <person name="Braus-Stromeyer S.A."/>
            <person name="Caldana C."/>
            <person name="Canovas D."/>
            <person name="Cerqueira G.C."/>
            <person name="Chen F."/>
            <person name="Chen W."/>
            <person name="Choi C."/>
            <person name="Clum A."/>
            <person name="Dos Santos R.A."/>
            <person name="Damasio A.R."/>
            <person name="Diallinas G."/>
            <person name="Emri T."/>
            <person name="Fekete E."/>
            <person name="Flipphi M."/>
            <person name="Freyberg S."/>
            <person name="Gallo A."/>
            <person name="Gournas C."/>
            <person name="Habgood R."/>
            <person name="Hainaut M."/>
            <person name="Harispe M.L."/>
            <person name="Henrissat B."/>
            <person name="Hilden K.S."/>
            <person name="Hope R."/>
            <person name="Hossain A."/>
            <person name="Karabika E."/>
            <person name="Karaffa L."/>
            <person name="Karanyi Z."/>
            <person name="Krasevec N."/>
            <person name="Kuo A."/>
            <person name="Kusch H."/>
            <person name="LaButti K."/>
            <person name="Lagendijk E.L."/>
            <person name="Lapidus A."/>
            <person name="Levasseur A."/>
            <person name="Lindquist E."/>
            <person name="Lipzen A."/>
            <person name="Logrieco A.F."/>
            <person name="MacCabe A."/>
            <person name="Maekelae M.R."/>
            <person name="Malavazi I."/>
            <person name="Melin P."/>
            <person name="Meyer V."/>
            <person name="Mielnichuk N."/>
            <person name="Miskei M."/>
            <person name="Molnar A.P."/>
            <person name="Mule G."/>
            <person name="Ngan C.Y."/>
            <person name="Orejas M."/>
            <person name="Orosz E."/>
            <person name="Ouedraogo J.P."/>
            <person name="Overkamp K.M."/>
            <person name="Park H.-S."/>
            <person name="Perrone G."/>
            <person name="Piumi F."/>
            <person name="Punt P.J."/>
            <person name="Ram A.F."/>
            <person name="Ramon A."/>
            <person name="Rauscher S."/>
            <person name="Record E."/>
            <person name="Riano-Pachon D.M."/>
            <person name="Robert V."/>
            <person name="Roehrig J."/>
            <person name="Ruller R."/>
            <person name="Salamov A."/>
            <person name="Salih N.S."/>
            <person name="Samson R.A."/>
            <person name="Sandor E."/>
            <person name="Sanguinetti M."/>
            <person name="Schuetze T."/>
            <person name="Sepcic K."/>
            <person name="Shelest E."/>
            <person name="Sherlock G."/>
            <person name="Sophianopoulou V."/>
            <person name="Squina F.M."/>
            <person name="Sun H."/>
            <person name="Susca A."/>
            <person name="Todd R.B."/>
            <person name="Tsang A."/>
            <person name="Unkles S.E."/>
            <person name="van de Wiele N."/>
            <person name="van Rossen-Uffink D."/>
            <person name="Oliveira J.V."/>
            <person name="Vesth T.C."/>
            <person name="Visser J."/>
            <person name="Yu J.-H."/>
            <person name="Zhou M."/>
            <person name="Andersen M.R."/>
            <person name="Archer D.B."/>
            <person name="Baker S.E."/>
            <person name="Benoit I."/>
            <person name="Brakhage A.A."/>
            <person name="Braus G.H."/>
            <person name="Fischer R."/>
            <person name="Frisvad J.C."/>
            <person name="Goldman G.H."/>
            <person name="Houbraken J."/>
            <person name="Oakley B."/>
            <person name="Pocsi I."/>
            <person name="Scazzocchio C."/>
            <person name="Seiboth B."/>
            <person name="vanKuyk P.A."/>
            <person name="Wortman J."/>
            <person name="Dyer P.S."/>
            <person name="Grigoriev I.V."/>
        </authorList>
    </citation>
    <scope>NUCLEOTIDE SEQUENCE [LARGE SCALE GENOMIC DNA]</scope>
    <source>
        <strain evidence="3">CBS 106.47</strain>
    </source>
</reference>
<dbReference type="Proteomes" id="UP000184063">
    <property type="component" value="Unassembled WGS sequence"/>
</dbReference>
<sequence>MARSVSQCSPPMASITRATGRHWSPLDVHPLTREAPHESGPQAIAWNELAAKCIGEPNPQ</sequence>
<accession>A0A1M3SYI0</accession>
<evidence type="ECO:0000256" key="1">
    <source>
        <dbReference type="SAM" id="MobiDB-lite"/>
    </source>
</evidence>
<name>A0A1M3SYI0_ASPLC</name>
<evidence type="ECO:0000313" key="3">
    <source>
        <dbReference type="Proteomes" id="UP000184063"/>
    </source>
</evidence>
<dbReference type="VEuPathDB" id="FungiDB:ASPFODRAFT_55052"/>
<proteinExistence type="predicted"/>
<feature type="region of interest" description="Disordered" evidence="1">
    <location>
        <begin position="1"/>
        <end position="40"/>
    </location>
</feature>
<dbReference type="AlphaFoldDB" id="A0A1M3SYI0"/>